<proteinExistence type="predicted"/>
<dbReference type="GO" id="GO:0008233">
    <property type="term" value="F:peptidase activity"/>
    <property type="evidence" value="ECO:0007669"/>
    <property type="project" value="UniProtKB-KW"/>
</dbReference>
<sequence>MPSQVTNRSPCPSLENRFKTRRLRSLANKIPSLSLMAIRFLMAATASPPFELSKPSLCAASTVFARFLGARQRSAPMMCECAKLDLSSTKFPFLEPPPPVRIPQCAPLLESLADGGHERGHRKRIANHHGNFYNILLISDDRHNEVLVAKALPEIFPSLTTSDAKKLFWMSEENCYAIIFVTHSKELAEIYVRRMMSWGLHAAMEPELFIRAK</sequence>
<keyword evidence="2" id="KW-1185">Reference proteome</keyword>
<organism evidence="1 2">
    <name type="scientific">Musa troglodytarum</name>
    <name type="common">fe'i banana</name>
    <dbReference type="NCBI Taxonomy" id="320322"/>
    <lineage>
        <taxon>Eukaryota</taxon>
        <taxon>Viridiplantae</taxon>
        <taxon>Streptophyta</taxon>
        <taxon>Embryophyta</taxon>
        <taxon>Tracheophyta</taxon>
        <taxon>Spermatophyta</taxon>
        <taxon>Magnoliopsida</taxon>
        <taxon>Liliopsida</taxon>
        <taxon>Zingiberales</taxon>
        <taxon>Musaceae</taxon>
        <taxon>Musa</taxon>
    </lineage>
</organism>
<dbReference type="InterPro" id="IPR014719">
    <property type="entry name" value="Ribosomal_bL12_C/ClpS-like"/>
</dbReference>
<evidence type="ECO:0000313" key="1">
    <source>
        <dbReference type="EMBL" id="URD71934.1"/>
    </source>
</evidence>
<dbReference type="GO" id="GO:0006508">
    <property type="term" value="P:proteolysis"/>
    <property type="evidence" value="ECO:0007669"/>
    <property type="project" value="UniProtKB-KW"/>
</dbReference>
<dbReference type="AlphaFoldDB" id="A0A9E7E7I9"/>
<dbReference type="SUPFAM" id="SSF54736">
    <property type="entry name" value="ClpS-like"/>
    <property type="match status" value="1"/>
</dbReference>
<keyword evidence="1" id="KW-0645">Protease</keyword>
<keyword evidence="1" id="KW-0378">Hydrolase</keyword>
<protein>
    <submittedName>
        <fullName evidence="1">ATP-dependent Clp protease adaptor protein ClpS</fullName>
    </submittedName>
</protein>
<dbReference type="OrthoDB" id="2015242at2759"/>
<accession>A0A9E7E7I9</accession>
<dbReference type="Proteomes" id="UP001055439">
    <property type="component" value="Chromosome 1"/>
</dbReference>
<dbReference type="EMBL" id="CP097502">
    <property type="protein sequence ID" value="URD71934.1"/>
    <property type="molecule type" value="Genomic_DNA"/>
</dbReference>
<gene>
    <name evidence="1" type="ORF">MUK42_33737</name>
</gene>
<name>A0A9E7E7I9_9LILI</name>
<evidence type="ECO:0000313" key="2">
    <source>
        <dbReference type="Proteomes" id="UP001055439"/>
    </source>
</evidence>
<reference evidence="1" key="1">
    <citation type="submission" date="2022-05" db="EMBL/GenBank/DDBJ databases">
        <title>The Musa troglodytarum L. genome provides insights into the mechanism of non-climacteric behaviour and enrichment of carotenoids.</title>
        <authorList>
            <person name="Wang J."/>
        </authorList>
    </citation>
    <scope>NUCLEOTIDE SEQUENCE</scope>
    <source>
        <tissue evidence="1">Leaf</tissue>
    </source>
</reference>